<dbReference type="EMBL" id="VWLE01000298">
    <property type="protein sequence ID" value="KAA3946487.1"/>
    <property type="molecule type" value="Genomic_DNA"/>
</dbReference>
<sequence>DLSINLTGSVGNEVVNWGRRELENPRGNNNILKSALDYAQLALIDPNGPDDYRNIQIVGGDPYACRMAIAKGTDDSNYRFSDRFVEDGSFLRIQSISFGYTFPRKWLAPIGIQNLKLYCNLQNVYTFTKYKGMDPEIGSANQDALLTGFDNYRYPSPRIYTFGLNLTF</sequence>
<accession>A0A5M5BZ08</accession>
<protein>
    <submittedName>
        <fullName evidence="1">TonB-dependent receptor</fullName>
    </submittedName>
</protein>
<reference evidence="1 2" key="1">
    <citation type="journal article" date="2019" name="Nat. Med.">
        <title>A library of human gut bacterial isolates paired with longitudinal multiomics data enables mechanistic microbiome research.</title>
        <authorList>
            <person name="Poyet M."/>
            <person name="Groussin M."/>
            <person name="Gibbons S.M."/>
            <person name="Avila-Pacheco J."/>
            <person name="Jiang X."/>
            <person name="Kearney S.M."/>
            <person name="Perrotta A.R."/>
            <person name="Berdy B."/>
            <person name="Zhao S."/>
            <person name="Lieberman T.D."/>
            <person name="Swanson P.K."/>
            <person name="Smith M."/>
            <person name="Roesemann S."/>
            <person name="Alexander J.E."/>
            <person name="Rich S.A."/>
            <person name="Livny J."/>
            <person name="Vlamakis H."/>
            <person name="Clish C."/>
            <person name="Bullock K."/>
            <person name="Deik A."/>
            <person name="Scott J."/>
            <person name="Pierce K.A."/>
            <person name="Xavier R.J."/>
            <person name="Alm E.J."/>
        </authorList>
    </citation>
    <scope>NUCLEOTIDE SEQUENCE [LARGE SCALE GENOMIC DNA]</scope>
    <source>
        <strain evidence="1 2">BIOML-A163</strain>
    </source>
</reference>
<feature type="non-terminal residue" evidence="1">
    <location>
        <position position="1"/>
    </location>
</feature>
<proteinExistence type="predicted"/>
<dbReference type="Proteomes" id="UP000323717">
    <property type="component" value="Unassembled WGS sequence"/>
</dbReference>
<evidence type="ECO:0000313" key="2">
    <source>
        <dbReference type="Proteomes" id="UP000323717"/>
    </source>
</evidence>
<comment type="caution">
    <text evidence="1">The sequence shown here is derived from an EMBL/GenBank/DDBJ whole genome shotgun (WGS) entry which is preliminary data.</text>
</comment>
<gene>
    <name evidence="1" type="ORF">F3D71_18295</name>
</gene>
<keyword evidence="1" id="KW-0675">Receptor</keyword>
<evidence type="ECO:0000313" key="1">
    <source>
        <dbReference type="EMBL" id="KAA3946487.1"/>
    </source>
</evidence>
<organism evidence="1 2">
    <name type="scientific">Bacteroides ovatus</name>
    <dbReference type="NCBI Taxonomy" id="28116"/>
    <lineage>
        <taxon>Bacteria</taxon>
        <taxon>Pseudomonadati</taxon>
        <taxon>Bacteroidota</taxon>
        <taxon>Bacteroidia</taxon>
        <taxon>Bacteroidales</taxon>
        <taxon>Bacteroidaceae</taxon>
        <taxon>Bacteroides</taxon>
    </lineage>
</organism>
<dbReference type="AlphaFoldDB" id="A0A5M5BZ08"/>
<name>A0A5M5BZ08_BACOV</name>